<dbReference type="InterPro" id="IPR000109">
    <property type="entry name" value="POT_fam"/>
</dbReference>
<comment type="caution">
    <text evidence="7">The sequence shown here is derived from an EMBL/GenBank/DDBJ whole genome shotgun (WGS) entry which is preliminary data.</text>
</comment>
<dbReference type="Pfam" id="PF00854">
    <property type="entry name" value="PTR2"/>
    <property type="match status" value="2"/>
</dbReference>
<keyword evidence="8" id="KW-1185">Reference proteome</keyword>
<dbReference type="PANTHER" id="PTHR11654">
    <property type="entry name" value="OLIGOPEPTIDE TRANSPORTER-RELATED"/>
    <property type="match status" value="1"/>
</dbReference>
<evidence type="ECO:0000313" key="8">
    <source>
        <dbReference type="Proteomes" id="UP000467840"/>
    </source>
</evidence>
<evidence type="ECO:0000256" key="5">
    <source>
        <dbReference type="ARBA" id="ARBA00023136"/>
    </source>
</evidence>
<name>A0A6A6L6T2_HEVBR</name>
<dbReference type="GO" id="GO:0022857">
    <property type="term" value="F:transmembrane transporter activity"/>
    <property type="evidence" value="ECO:0007669"/>
    <property type="project" value="InterPro"/>
</dbReference>
<organism evidence="7 8">
    <name type="scientific">Hevea brasiliensis</name>
    <name type="common">Para rubber tree</name>
    <name type="synonym">Siphonia brasiliensis</name>
    <dbReference type="NCBI Taxonomy" id="3981"/>
    <lineage>
        <taxon>Eukaryota</taxon>
        <taxon>Viridiplantae</taxon>
        <taxon>Streptophyta</taxon>
        <taxon>Embryophyta</taxon>
        <taxon>Tracheophyta</taxon>
        <taxon>Spermatophyta</taxon>
        <taxon>Magnoliopsida</taxon>
        <taxon>eudicotyledons</taxon>
        <taxon>Gunneridae</taxon>
        <taxon>Pentapetalae</taxon>
        <taxon>rosids</taxon>
        <taxon>fabids</taxon>
        <taxon>Malpighiales</taxon>
        <taxon>Euphorbiaceae</taxon>
        <taxon>Crotonoideae</taxon>
        <taxon>Micrandreae</taxon>
        <taxon>Hevea</taxon>
    </lineage>
</organism>
<evidence type="ECO:0000313" key="7">
    <source>
        <dbReference type="EMBL" id="KAF2296155.1"/>
    </source>
</evidence>
<keyword evidence="5 6" id="KW-0472">Membrane</keyword>
<comment type="subcellular location">
    <subcellularLocation>
        <location evidence="1">Membrane</location>
        <topology evidence="1">Multi-pass membrane protein</topology>
    </subcellularLocation>
</comment>
<protein>
    <recommendedName>
        <fullName evidence="9">Major facilitator superfamily (MFS) profile domain-containing protein</fullName>
    </recommendedName>
</protein>
<feature type="transmembrane region" description="Helical" evidence="6">
    <location>
        <begin position="318"/>
        <end position="339"/>
    </location>
</feature>
<dbReference type="Gene3D" id="1.20.1250.20">
    <property type="entry name" value="MFS general substrate transporter like domains"/>
    <property type="match status" value="1"/>
</dbReference>
<evidence type="ECO:0000256" key="2">
    <source>
        <dbReference type="ARBA" id="ARBA00005982"/>
    </source>
</evidence>
<sequence length="497" mass="56147">MGSHEAKENGDDEQKWVHDSSVDYKGRTPLRRSTGAWKASLLIIMIEFWERLSYLGISSNLISYLTKGLSPLTMSQFLPSLRPCNSAKCQNPRKIHEVVFFLAIYCVALGTEGYKPCLESFGADQFDGGHSEERKKKMSYFNWWNVATACGLILGVTIIIYAEDNVSWGAAFLILAIVTAICIVTLYLGWPSYRYRLPEGIPFTPLFQVLVAASRKTKLPYPSNPAILYEVPVILKTQGRLLGYTNRLSVWIKCGTTFSILCQARSYTEQKDCSQLPYPTSLCRYSYCRGLILSMTIYDKILVPAFRRITGNERGISILKRIGIGMIFGVIGLSVAAIVERKRLRVAKEEINMLQESGKKMNLPMSVLWLAPQYLILGIADGFSLAGMQEYFYDQVPDSMRNLGIALYLSVLGIGHFLCSFLIILVNHFTDKDGKSWIGKDLNSSRLDNFYWLVASINMLNLCVFVFLAWRHTYKNVQEKLVAADCSKDDMVVELMP</sequence>
<keyword evidence="4 6" id="KW-1133">Transmembrane helix</keyword>
<accession>A0A6A6L6T2</accession>
<dbReference type="SUPFAM" id="SSF103473">
    <property type="entry name" value="MFS general substrate transporter"/>
    <property type="match status" value="1"/>
</dbReference>
<feature type="transmembrane region" description="Helical" evidence="6">
    <location>
        <begin position="374"/>
        <end position="393"/>
    </location>
</feature>
<comment type="similarity">
    <text evidence="2">Belongs to the major facilitator superfamily. Proton-dependent oligopeptide transporter (POT/PTR) (TC 2.A.17) family.</text>
</comment>
<feature type="transmembrane region" description="Helical" evidence="6">
    <location>
        <begin position="450"/>
        <end position="470"/>
    </location>
</feature>
<dbReference type="EMBL" id="JAAGAX010000013">
    <property type="protein sequence ID" value="KAF2296155.1"/>
    <property type="molecule type" value="Genomic_DNA"/>
</dbReference>
<evidence type="ECO:0000256" key="1">
    <source>
        <dbReference type="ARBA" id="ARBA00004141"/>
    </source>
</evidence>
<dbReference type="Proteomes" id="UP000467840">
    <property type="component" value="Chromosome 7"/>
</dbReference>
<evidence type="ECO:0008006" key="9">
    <source>
        <dbReference type="Google" id="ProtNLM"/>
    </source>
</evidence>
<dbReference type="InterPro" id="IPR036259">
    <property type="entry name" value="MFS_trans_sf"/>
</dbReference>
<keyword evidence="3 6" id="KW-0812">Transmembrane</keyword>
<dbReference type="AlphaFoldDB" id="A0A6A6L6T2"/>
<evidence type="ECO:0000256" key="4">
    <source>
        <dbReference type="ARBA" id="ARBA00022989"/>
    </source>
</evidence>
<proteinExistence type="inferred from homology"/>
<feature type="transmembrane region" description="Helical" evidence="6">
    <location>
        <begin position="143"/>
        <end position="162"/>
    </location>
</feature>
<feature type="transmembrane region" description="Helical" evidence="6">
    <location>
        <begin position="405"/>
        <end position="430"/>
    </location>
</feature>
<evidence type="ECO:0000256" key="6">
    <source>
        <dbReference type="SAM" id="Phobius"/>
    </source>
</evidence>
<reference evidence="7 8" key="1">
    <citation type="journal article" date="2020" name="Mol. Plant">
        <title>The Chromosome-Based Rubber Tree Genome Provides New Insights into Spurge Genome Evolution and Rubber Biosynthesis.</title>
        <authorList>
            <person name="Liu J."/>
            <person name="Shi C."/>
            <person name="Shi C.C."/>
            <person name="Li W."/>
            <person name="Zhang Q.J."/>
            <person name="Zhang Y."/>
            <person name="Li K."/>
            <person name="Lu H.F."/>
            <person name="Shi C."/>
            <person name="Zhu S.T."/>
            <person name="Xiao Z.Y."/>
            <person name="Nan H."/>
            <person name="Yue Y."/>
            <person name="Zhu X.G."/>
            <person name="Wu Y."/>
            <person name="Hong X.N."/>
            <person name="Fan G.Y."/>
            <person name="Tong Y."/>
            <person name="Zhang D."/>
            <person name="Mao C.L."/>
            <person name="Liu Y.L."/>
            <person name="Hao S.J."/>
            <person name="Liu W.Q."/>
            <person name="Lv M.Q."/>
            <person name="Zhang H.B."/>
            <person name="Liu Y."/>
            <person name="Hu-Tang G.R."/>
            <person name="Wang J.P."/>
            <person name="Wang J.H."/>
            <person name="Sun Y.H."/>
            <person name="Ni S.B."/>
            <person name="Chen W.B."/>
            <person name="Zhang X.C."/>
            <person name="Jiao Y.N."/>
            <person name="Eichler E.E."/>
            <person name="Li G.H."/>
            <person name="Liu X."/>
            <person name="Gao L.Z."/>
        </authorList>
    </citation>
    <scope>NUCLEOTIDE SEQUENCE [LARGE SCALE GENOMIC DNA]</scope>
    <source>
        <strain evidence="8">cv. GT1</strain>
        <tissue evidence="7">Leaf</tissue>
    </source>
</reference>
<feature type="transmembrane region" description="Helical" evidence="6">
    <location>
        <begin position="168"/>
        <end position="190"/>
    </location>
</feature>
<gene>
    <name evidence="7" type="ORF">GH714_036405</name>
</gene>
<dbReference type="GO" id="GO:0016020">
    <property type="term" value="C:membrane"/>
    <property type="evidence" value="ECO:0007669"/>
    <property type="project" value="UniProtKB-SubCell"/>
</dbReference>
<evidence type="ECO:0000256" key="3">
    <source>
        <dbReference type="ARBA" id="ARBA00022692"/>
    </source>
</evidence>